<proteinExistence type="predicted"/>
<dbReference type="PANTHER" id="PTHR16983">
    <property type="entry name" value="UPAR/LY6 DOMAIN-CONTAINING PROTEIN"/>
    <property type="match status" value="1"/>
</dbReference>
<protein>
    <submittedName>
        <fullName evidence="5">Ly6/PLAUR domain-containing protein 2-like</fullName>
    </submittedName>
</protein>
<evidence type="ECO:0000256" key="1">
    <source>
        <dbReference type="ARBA" id="ARBA00022729"/>
    </source>
</evidence>
<dbReference type="OrthoDB" id="5945173at2759"/>
<dbReference type="RefSeq" id="XP_004919284.1">
    <property type="nucleotide sequence ID" value="XM_004919227.3"/>
</dbReference>
<dbReference type="OMA" id="ISKGCTS"/>
<dbReference type="AlphaFoldDB" id="A0A8J0R7L1"/>
<evidence type="ECO:0000313" key="5">
    <source>
        <dbReference type="RefSeq" id="XP_004919284.1"/>
    </source>
</evidence>
<sequence length="118" mass="11958">MATLSIALIVTALCAGSALSLKCYTCTSQSTNANCKTEGSCNIYEVFCRTNVVSSTTGISITKSCATSCAPSSVETNTVACCSTDLCNLSGATGVSYSSALLALSLGFALVLVKNSLQ</sequence>
<dbReference type="AGR" id="Xenbase:XB-GENE-29085243"/>
<dbReference type="GeneID" id="101731278"/>
<keyword evidence="1 2" id="KW-0732">Signal</keyword>
<reference evidence="5" key="1">
    <citation type="submission" date="2025-08" db="UniProtKB">
        <authorList>
            <consortium name="RefSeq"/>
        </authorList>
    </citation>
    <scope>IDENTIFICATION</scope>
    <source>
        <strain evidence="5">Nigerian</strain>
        <tissue evidence="5">Liver and blood</tissue>
    </source>
</reference>
<feature type="chain" id="PRO_5035288347" evidence="2">
    <location>
        <begin position="21"/>
        <end position="118"/>
    </location>
</feature>
<gene>
    <name evidence="5 6" type="primary">LOC101731278</name>
</gene>
<name>A0A8J0R7L1_XENTR</name>
<evidence type="ECO:0000259" key="3">
    <source>
        <dbReference type="Pfam" id="PF00087"/>
    </source>
</evidence>
<feature type="signal peptide" evidence="2">
    <location>
        <begin position="1"/>
        <end position="20"/>
    </location>
</feature>
<dbReference type="InterPro" id="IPR051110">
    <property type="entry name" value="Ly-6/neurotoxin-like_GPI-ap"/>
</dbReference>
<keyword evidence="4" id="KW-1185">Reference proteome</keyword>
<dbReference type="InterPro" id="IPR045860">
    <property type="entry name" value="Snake_toxin-like_sf"/>
</dbReference>
<evidence type="ECO:0000313" key="4">
    <source>
        <dbReference type="Proteomes" id="UP000008143"/>
    </source>
</evidence>
<dbReference type="KEGG" id="xtr:101731278"/>
<dbReference type="Proteomes" id="UP000008143">
    <property type="component" value="Chromosome 6"/>
</dbReference>
<dbReference type="Gene3D" id="2.10.60.10">
    <property type="entry name" value="CD59"/>
    <property type="match status" value="1"/>
</dbReference>
<dbReference type="Pfam" id="PF00087">
    <property type="entry name" value="Toxin_TOLIP"/>
    <property type="match status" value="1"/>
</dbReference>
<dbReference type="PANTHER" id="PTHR16983:SF13">
    <property type="entry name" value="LYMPHOCYTE ANTIGEN 6E"/>
    <property type="match status" value="1"/>
</dbReference>
<organism evidence="4 5">
    <name type="scientific">Xenopus tropicalis</name>
    <name type="common">Western clawed frog</name>
    <name type="synonym">Silurana tropicalis</name>
    <dbReference type="NCBI Taxonomy" id="8364"/>
    <lineage>
        <taxon>Eukaryota</taxon>
        <taxon>Metazoa</taxon>
        <taxon>Chordata</taxon>
        <taxon>Craniata</taxon>
        <taxon>Vertebrata</taxon>
        <taxon>Euteleostomi</taxon>
        <taxon>Amphibia</taxon>
        <taxon>Batrachia</taxon>
        <taxon>Anura</taxon>
        <taxon>Pipoidea</taxon>
        <taxon>Pipidae</taxon>
        <taxon>Xenopodinae</taxon>
        <taxon>Xenopus</taxon>
        <taxon>Silurana</taxon>
    </lineage>
</organism>
<dbReference type="Xenbase" id="XB-GENE-29085243">
    <property type="gene designation" value="LOC101731278"/>
</dbReference>
<dbReference type="InterPro" id="IPR035076">
    <property type="entry name" value="Toxin/TOLIP"/>
</dbReference>
<dbReference type="SUPFAM" id="SSF57302">
    <property type="entry name" value="Snake toxin-like"/>
    <property type="match status" value="1"/>
</dbReference>
<evidence type="ECO:0000256" key="2">
    <source>
        <dbReference type="SAM" id="SignalP"/>
    </source>
</evidence>
<evidence type="ECO:0000313" key="6">
    <source>
        <dbReference type="Xenbase" id="XB-GENE-29085243"/>
    </source>
</evidence>
<feature type="domain" description="Snake toxin/toxin-like" evidence="3">
    <location>
        <begin position="21"/>
        <end position="88"/>
    </location>
</feature>
<accession>A0A8J0R7L1</accession>